<evidence type="ECO:0000256" key="1">
    <source>
        <dbReference type="SAM" id="MobiDB-lite"/>
    </source>
</evidence>
<keyword evidence="3" id="KW-1185">Reference proteome</keyword>
<protein>
    <recommendedName>
        <fullName evidence="4">CUB domain-containing protein</fullName>
    </recommendedName>
</protein>
<sequence length="165" mass="18882">MRLRQLRQHKEEQPLKPIATEHGKCDNHYITVGDTETELPHPRYTAFGNKPPSWGFFSTGNWVTVKLLITSQLENVTVRADVFGYVLNKISHRRGNRFIRTGTEGFEFSLPSKGMTLDEPTRCSYTLLGNNSGNGRMTFVFDSINVSRFLQENRKSVNSFILHTC</sequence>
<evidence type="ECO:0008006" key="4">
    <source>
        <dbReference type="Google" id="ProtNLM"/>
    </source>
</evidence>
<evidence type="ECO:0000313" key="3">
    <source>
        <dbReference type="Proteomes" id="UP000316759"/>
    </source>
</evidence>
<comment type="caution">
    <text evidence="2">The sequence shown here is derived from an EMBL/GenBank/DDBJ whole genome shotgun (WGS) entry which is preliminary data.</text>
</comment>
<organism evidence="2 3">
    <name type="scientific">Fasciola gigantica</name>
    <name type="common">Giant liver fluke</name>
    <dbReference type="NCBI Taxonomy" id="46835"/>
    <lineage>
        <taxon>Eukaryota</taxon>
        <taxon>Metazoa</taxon>
        <taxon>Spiralia</taxon>
        <taxon>Lophotrochozoa</taxon>
        <taxon>Platyhelminthes</taxon>
        <taxon>Trematoda</taxon>
        <taxon>Digenea</taxon>
        <taxon>Plagiorchiida</taxon>
        <taxon>Echinostomata</taxon>
        <taxon>Echinostomatoidea</taxon>
        <taxon>Fasciolidae</taxon>
        <taxon>Fasciola</taxon>
    </lineage>
</organism>
<feature type="region of interest" description="Disordered" evidence="1">
    <location>
        <begin position="1"/>
        <end position="20"/>
    </location>
</feature>
<dbReference type="Proteomes" id="UP000316759">
    <property type="component" value="Unassembled WGS sequence"/>
</dbReference>
<accession>A0A504YIM0</accession>
<reference evidence="2 3" key="1">
    <citation type="submission" date="2019-04" db="EMBL/GenBank/DDBJ databases">
        <title>Annotation for the trematode Fasciola gigantica.</title>
        <authorList>
            <person name="Choi Y.-J."/>
        </authorList>
    </citation>
    <scope>NUCLEOTIDE SEQUENCE [LARGE SCALE GENOMIC DNA]</scope>
    <source>
        <strain evidence="2">Uganda_cow_1</strain>
    </source>
</reference>
<feature type="compositionally biased region" description="Basic and acidic residues" evidence="1">
    <location>
        <begin position="8"/>
        <end position="20"/>
    </location>
</feature>
<evidence type="ECO:0000313" key="2">
    <source>
        <dbReference type="EMBL" id="TPP60169.1"/>
    </source>
</evidence>
<name>A0A504YIM0_FASGI</name>
<proteinExistence type="predicted"/>
<dbReference type="AlphaFoldDB" id="A0A504YIM0"/>
<dbReference type="EMBL" id="SUNJ01009750">
    <property type="protein sequence ID" value="TPP60169.1"/>
    <property type="molecule type" value="Genomic_DNA"/>
</dbReference>
<gene>
    <name evidence="2" type="ORF">FGIG_10593</name>
</gene>